<dbReference type="PANTHER" id="PTHR39430">
    <property type="entry name" value="MEMBRANE-ASSOCIATED PROTEASE-RELATED"/>
    <property type="match status" value="1"/>
</dbReference>
<evidence type="ECO:0000313" key="4">
    <source>
        <dbReference type="Proteomes" id="UP000256345"/>
    </source>
</evidence>
<gene>
    <name evidence="3" type="ORF">ATI61_12141</name>
</gene>
<feature type="transmembrane region" description="Helical" evidence="1">
    <location>
        <begin position="254"/>
        <end position="274"/>
    </location>
</feature>
<dbReference type="RefSeq" id="WP_053065934.1">
    <property type="nucleotide sequence ID" value="NZ_CP011509.1"/>
</dbReference>
<keyword evidence="1" id="KW-0812">Transmembrane</keyword>
<reference evidence="3 4" key="1">
    <citation type="submission" date="2018-08" db="EMBL/GenBank/DDBJ databases">
        <title>Genomic Encyclopedia of Archaeal and Bacterial Type Strains, Phase II (KMG-II): from individual species to whole genera.</title>
        <authorList>
            <person name="Goeker M."/>
        </authorList>
    </citation>
    <scope>NUCLEOTIDE SEQUENCE [LARGE SCALE GENOMIC DNA]</scope>
    <source>
        <strain evidence="3 4">DSM 2261</strain>
    </source>
</reference>
<name>A0ABX9JLP0_9BACT</name>
<feature type="transmembrane region" description="Helical" evidence="1">
    <location>
        <begin position="93"/>
        <end position="119"/>
    </location>
</feature>
<comment type="caution">
    <text evidence="3">The sequence shown here is derived from an EMBL/GenBank/DDBJ whole genome shotgun (WGS) entry which is preliminary data.</text>
</comment>
<evidence type="ECO:0000313" key="3">
    <source>
        <dbReference type="EMBL" id="REG20476.1"/>
    </source>
</evidence>
<feature type="transmembrane region" description="Helical" evidence="1">
    <location>
        <begin position="215"/>
        <end position="234"/>
    </location>
</feature>
<dbReference type="EMBL" id="QUMU01000021">
    <property type="protein sequence ID" value="REG20476.1"/>
    <property type="molecule type" value="Genomic_DNA"/>
</dbReference>
<accession>A0ABX9JLP0</accession>
<keyword evidence="4" id="KW-1185">Reference proteome</keyword>
<dbReference type="InterPro" id="IPR003675">
    <property type="entry name" value="Rce1/LyrA-like_dom"/>
</dbReference>
<keyword evidence="1" id="KW-1133">Transmembrane helix</keyword>
<feature type="transmembrane region" description="Helical" evidence="1">
    <location>
        <begin position="54"/>
        <end position="72"/>
    </location>
</feature>
<dbReference type="PANTHER" id="PTHR39430:SF1">
    <property type="entry name" value="PROTEASE"/>
    <property type="match status" value="1"/>
</dbReference>
<evidence type="ECO:0000256" key="1">
    <source>
        <dbReference type="SAM" id="Phobius"/>
    </source>
</evidence>
<dbReference type="Pfam" id="PF02517">
    <property type="entry name" value="Rce1-like"/>
    <property type="match status" value="1"/>
</dbReference>
<protein>
    <recommendedName>
        <fullName evidence="2">CAAX prenyl protease 2/Lysostaphin resistance protein A-like domain-containing protein</fullName>
    </recommendedName>
</protein>
<dbReference type="Proteomes" id="UP000256345">
    <property type="component" value="Unassembled WGS sequence"/>
</dbReference>
<evidence type="ECO:0000259" key="2">
    <source>
        <dbReference type="Pfam" id="PF02517"/>
    </source>
</evidence>
<keyword evidence="1" id="KW-0472">Membrane</keyword>
<feature type="transmembrane region" description="Helical" evidence="1">
    <location>
        <begin position="183"/>
        <end position="203"/>
    </location>
</feature>
<feature type="transmembrane region" description="Helical" evidence="1">
    <location>
        <begin position="26"/>
        <end position="48"/>
    </location>
</feature>
<proteinExistence type="predicted"/>
<feature type="domain" description="CAAX prenyl protease 2/Lysostaphin resistance protein A-like" evidence="2">
    <location>
        <begin position="129"/>
        <end position="219"/>
    </location>
</feature>
<organism evidence="3 4">
    <name type="scientific">Archangium gephyra</name>
    <dbReference type="NCBI Taxonomy" id="48"/>
    <lineage>
        <taxon>Bacteria</taxon>
        <taxon>Pseudomonadati</taxon>
        <taxon>Myxococcota</taxon>
        <taxon>Myxococcia</taxon>
        <taxon>Myxococcales</taxon>
        <taxon>Cystobacterineae</taxon>
        <taxon>Archangiaceae</taxon>
        <taxon>Archangium</taxon>
    </lineage>
</organism>
<feature type="transmembrane region" description="Helical" evidence="1">
    <location>
        <begin position="159"/>
        <end position="177"/>
    </location>
</feature>
<feature type="transmembrane region" description="Helical" evidence="1">
    <location>
        <begin position="125"/>
        <end position="147"/>
    </location>
</feature>
<sequence>MSTAAQMTGPRLPWTRRFLQLPLTRIVLGALVLLLAAFTPEAIIHSYVAKAYRPVWPEVLSAGVALLAYRFHVRRAEKREAAEASGARALPEVVAGLGLGFVMVGAAIAALAATGAYHFTRMNPWSFALVVPIGEMVFVGVLEELLFRGLLFRITERALGTWPALAISSVLFGLSHLPGSSATVLAIAVTGVAGVMLTAAYLVTRRLWLAIGIHIGWNYTLGTVWSIAVSGHPAQEGLLTGQLGGPEWLTGGAYGLEGSVVTLGVLLIATAVLLRRAAVKGTRVLWRDARAYAWGRGEA</sequence>